<sequence length="104" mass="12325">MNALLEINVDYKQAWRAKQYAMELLLGSSEEYFSKLPIYFHNLNRHNPNTVVYIQIDSKDSFECCFYAIGSTIRAFRRFCHKVIIMDDVTTINFTSNLNFFNHK</sequence>
<name>A0A9R1XDK6_LACSA</name>
<dbReference type="AlphaFoldDB" id="A0A9R1XDK6"/>
<protein>
    <submittedName>
        <fullName evidence="1">Uncharacterized protein</fullName>
    </submittedName>
</protein>
<dbReference type="PANTHER" id="PTHR31973:SF185">
    <property type="entry name" value="TRANSPOSASE, MUDR, PLANT, MULE TRANSPOSASE DOMAIN-CONTAINING PROTEIN"/>
    <property type="match status" value="1"/>
</dbReference>
<reference evidence="1 2" key="1">
    <citation type="journal article" date="2017" name="Nat. Commun.">
        <title>Genome assembly with in vitro proximity ligation data and whole-genome triplication in lettuce.</title>
        <authorList>
            <person name="Reyes-Chin-Wo S."/>
            <person name="Wang Z."/>
            <person name="Yang X."/>
            <person name="Kozik A."/>
            <person name="Arikit S."/>
            <person name="Song C."/>
            <person name="Xia L."/>
            <person name="Froenicke L."/>
            <person name="Lavelle D.O."/>
            <person name="Truco M.J."/>
            <person name="Xia R."/>
            <person name="Zhu S."/>
            <person name="Xu C."/>
            <person name="Xu H."/>
            <person name="Xu X."/>
            <person name="Cox K."/>
            <person name="Korf I."/>
            <person name="Meyers B.C."/>
            <person name="Michelmore R.W."/>
        </authorList>
    </citation>
    <scope>NUCLEOTIDE SEQUENCE [LARGE SCALE GENOMIC DNA]</scope>
    <source>
        <strain evidence="2">cv. Salinas</strain>
        <tissue evidence="1">Seedlings</tissue>
    </source>
</reference>
<dbReference type="Proteomes" id="UP000235145">
    <property type="component" value="Unassembled WGS sequence"/>
</dbReference>
<accession>A0A9R1XDK6</accession>
<gene>
    <name evidence="1" type="ORF">LSAT_V11C500240610</name>
</gene>
<dbReference type="PANTHER" id="PTHR31973">
    <property type="entry name" value="POLYPROTEIN, PUTATIVE-RELATED"/>
    <property type="match status" value="1"/>
</dbReference>
<comment type="caution">
    <text evidence="1">The sequence shown here is derived from an EMBL/GenBank/DDBJ whole genome shotgun (WGS) entry which is preliminary data.</text>
</comment>
<keyword evidence="2" id="KW-1185">Reference proteome</keyword>
<dbReference type="EMBL" id="NBSK02000005">
    <property type="protein sequence ID" value="KAJ0206404.1"/>
    <property type="molecule type" value="Genomic_DNA"/>
</dbReference>
<organism evidence="1 2">
    <name type="scientific">Lactuca sativa</name>
    <name type="common">Garden lettuce</name>
    <dbReference type="NCBI Taxonomy" id="4236"/>
    <lineage>
        <taxon>Eukaryota</taxon>
        <taxon>Viridiplantae</taxon>
        <taxon>Streptophyta</taxon>
        <taxon>Embryophyta</taxon>
        <taxon>Tracheophyta</taxon>
        <taxon>Spermatophyta</taxon>
        <taxon>Magnoliopsida</taxon>
        <taxon>eudicotyledons</taxon>
        <taxon>Gunneridae</taxon>
        <taxon>Pentapetalae</taxon>
        <taxon>asterids</taxon>
        <taxon>campanulids</taxon>
        <taxon>Asterales</taxon>
        <taxon>Asteraceae</taxon>
        <taxon>Cichorioideae</taxon>
        <taxon>Cichorieae</taxon>
        <taxon>Lactucinae</taxon>
        <taxon>Lactuca</taxon>
    </lineage>
</organism>
<evidence type="ECO:0000313" key="1">
    <source>
        <dbReference type="EMBL" id="KAJ0206404.1"/>
    </source>
</evidence>
<evidence type="ECO:0000313" key="2">
    <source>
        <dbReference type="Proteomes" id="UP000235145"/>
    </source>
</evidence>
<proteinExistence type="predicted"/>